<reference evidence="2 3" key="1">
    <citation type="journal article" date="2011" name="Int. J. Syst. Evol. Microbiol.">
        <title>Zhongshania antarctica gen. nov., sp. nov. and Zhongshania guokunii sp. nov., gammaproteobacteria respectively isolated from coastal attached (fast) ice and surface seawater of the Antarctic.</title>
        <authorList>
            <person name="Li H.J."/>
            <person name="Zhang X.Y."/>
            <person name="Chen C.X."/>
            <person name="Zhang Y.J."/>
            <person name="Gao Z.M."/>
            <person name="Yu Y."/>
            <person name="Chen X.L."/>
            <person name="Chen B."/>
            <person name="Zhang Y.Z."/>
        </authorList>
    </citation>
    <scope>NUCLEOTIDE SEQUENCE [LARGE SCALE GENOMIC DNA]</scope>
    <source>
        <strain evidence="2 3">15-R06ZXC-3</strain>
    </source>
</reference>
<organism evidence="2 3">
    <name type="scientific">Thioclava arctica</name>
    <dbReference type="NCBI Taxonomy" id="3238301"/>
    <lineage>
        <taxon>Bacteria</taxon>
        <taxon>Pseudomonadati</taxon>
        <taxon>Pseudomonadota</taxon>
        <taxon>Alphaproteobacteria</taxon>
        <taxon>Rhodobacterales</taxon>
        <taxon>Paracoccaceae</taxon>
        <taxon>Thioclava</taxon>
    </lineage>
</organism>
<sequence>MATRAPAEAIGLARDIGHLNPGAPADFVYLNDDLSRVLGGVDTNP</sequence>
<protein>
    <submittedName>
        <fullName evidence="2">Amidohydrolase family protein</fullName>
    </submittedName>
</protein>
<evidence type="ECO:0000313" key="3">
    <source>
        <dbReference type="Proteomes" id="UP001557465"/>
    </source>
</evidence>
<keyword evidence="3" id="KW-1185">Reference proteome</keyword>
<dbReference type="SUPFAM" id="SSF51338">
    <property type="entry name" value="Composite domain of metallo-dependent hydrolases"/>
    <property type="match status" value="1"/>
</dbReference>
<dbReference type="Pfam" id="PF01979">
    <property type="entry name" value="Amidohydro_1"/>
    <property type="match status" value="1"/>
</dbReference>
<feature type="domain" description="Amidohydrolase-related" evidence="1">
    <location>
        <begin position="1"/>
        <end position="32"/>
    </location>
</feature>
<dbReference type="Gene3D" id="3.20.20.140">
    <property type="entry name" value="Metal-dependent hydrolases"/>
    <property type="match status" value="1"/>
</dbReference>
<proteinExistence type="predicted"/>
<gene>
    <name evidence="2" type="ORF">AB4874_18785</name>
</gene>
<dbReference type="Proteomes" id="UP001557465">
    <property type="component" value="Unassembled WGS sequence"/>
</dbReference>
<comment type="caution">
    <text evidence="2">The sequence shown here is derived from an EMBL/GenBank/DDBJ whole genome shotgun (WGS) entry which is preliminary data.</text>
</comment>
<name>A0ABV3TPW5_9RHOB</name>
<dbReference type="Gene3D" id="2.30.40.10">
    <property type="entry name" value="Urease, subunit C, domain 1"/>
    <property type="match status" value="1"/>
</dbReference>
<evidence type="ECO:0000259" key="1">
    <source>
        <dbReference type="Pfam" id="PF01979"/>
    </source>
</evidence>
<evidence type="ECO:0000313" key="2">
    <source>
        <dbReference type="EMBL" id="MEX1663636.1"/>
    </source>
</evidence>
<dbReference type="EMBL" id="JBFRYC010000022">
    <property type="protein sequence ID" value="MEX1663636.1"/>
    <property type="molecule type" value="Genomic_DNA"/>
</dbReference>
<dbReference type="RefSeq" id="WP_368393160.1">
    <property type="nucleotide sequence ID" value="NZ_JBFRYC010000022.1"/>
</dbReference>
<accession>A0ABV3TPW5</accession>
<dbReference type="InterPro" id="IPR011059">
    <property type="entry name" value="Metal-dep_hydrolase_composite"/>
</dbReference>
<dbReference type="InterPro" id="IPR006680">
    <property type="entry name" value="Amidohydro-rel"/>
</dbReference>